<keyword evidence="5" id="KW-0539">Nucleus</keyword>
<dbReference type="PANTHER" id="PTHR19861">
    <property type="entry name" value="WD40 REPEAT PROTEIN SWD2"/>
    <property type="match status" value="1"/>
</dbReference>
<keyword evidence="8" id="KW-1185">Reference proteome</keyword>
<name>A0ABQ7JC19_9APIC</name>
<evidence type="ECO:0000256" key="2">
    <source>
        <dbReference type="ARBA" id="ARBA00005616"/>
    </source>
</evidence>
<dbReference type="EMBL" id="JADAQX010000164">
    <property type="protein sequence ID" value="KAF8821557.1"/>
    <property type="molecule type" value="Genomic_DNA"/>
</dbReference>
<protein>
    <submittedName>
        <fullName evidence="7">Uncharacterized protein</fullName>
    </submittedName>
</protein>
<keyword evidence="3" id="KW-0853">WD repeat</keyword>
<comment type="subcellular location">
    <subcellularLocation>
        <location evidence="1">Nucleus</location>
    </subcellularLocation>
</comment>
<dbReference type="InterPro" id="IPR001680">
    <property type="entry name" value="WD40_rpt"/>
</dbReference>
<evidence type="ECO:0000256" key="3">
    <source>
        <dbReference type="ARBA" id="ARBA00022574"/>
    </source>
</evidence>
<evidence type="ECO:0000256" key="6">
    <source>
        <dbReference type="SAM" id="MobiDB-lite"/>
    </source>
</evidence>
<gene>
    <name evidence="7" type="ORF">IE077_001872</name>
</gene>
<evidence type="ECO:0000256" key="5">
    <source>
        <dbReference type="ARBA" id="ARBA00023242"/>
    </source>
</evidence>
<feature type="region of interest" description="Disordered" evidence="6">
    <location>
        <begin position="1"/>
        <end position="26"/>
    </location>
</feature>
<accession>A0ABQ7JC19</accession>
<dbReference type="SMART" id="SM00320">
    <property type="entry name" value="WD40"/>
    <property type="match status" value="2"/>
</dbReference>
<evidence type="ECO:0000256" key="4">
    <source>
        <dbReference type="ARBA" id="ARBA00022737"/>
    </source>
</evidence>
<sequence>MDGEQQANDGTETMSEKYSSPLNEDSLRSCVPTRVFKCSTPICSVDWSPDGLVLVLGSESGWIQFYSALSGLLIKSINCQRYGSVMAVRFLRSDGSIVLIATNCLKQEPALQEHPYCIRSWSLERNMIQKQFPLSSPLLPDYGLCVHPLKSLFLVCCEDKKIRLHDVNGNAPICIIQSYCLPTLAIFDTEGFVFACILEKQKVHLFTVDETSELKYFNCSDAIEEEDAFICHIVFSPDSNYFAISTNSWQHIGFRALYGQKLCDYRPPLNAYRGAIVHLPPAPTFSADGKFFLSGV</sequence>
<dbReference type="Proteomes" id="UP000823046">
    <property type="component" value="Unassembled WGS sequence"/>
</dbReference>
<dbReference type="Gene3D" id="2.130.10.10">
    <property type="entry name" value="YVTN repeat-like/Quinoprotein amine dehydrogenase"/>
    <property type="match status" value="2"/>
</dbReference>
<feature type="compositionally biased region" description="Polar residues" evidence="6">
    <location>
        <begin position="1"/>
        <end position="23"/>
    </location>
</feature>
<dbReference type="PANTHER" id="PTHR19861:SF0">
    <property type="entry name" value="WD REPEAT-CONTAINING PROTEIN 82"/>
    <property type="match status" value="1"/>
</dbReference>
<keyword evidence="4" id="KW-0677">Repeat</keyword>
<evidence type="ECO:0000313" key="8">
    <source>
        <dbReference type="Proteomes" id="UP000823046"/>
    </source>
</evidence>
<dbReference type="InterPro" id="IPR037867">
    <property type="entry name" value="Swd2/WDR82"/>
</dbReference>
<dbReference type="Pfam" id="PF00400">
    <property type="entry name" value="WD40"/>
    <property type="match status" value="1"/>
</dbReference>
<organism evidence="7 8">
    <name type="scientific">Cardiosporidium cionae</name>
    <dbReference type="NCBI Taxonomy" id="476202"/>
    <lineage>
        <taxon>Eukaryota</taxon>
        <taxon>Sar</taxon>
        <taxon>Alveolata</taxon>
        <taxon>Apicomplexa</taxon>
        <taxon>Aconoidasida</taxon>
        <taxon>Nephromycida</taxon>
        <taxon>Cardiosporidium</taxon>
    </lineage>
</organism>
<reference evidence="7 8" key="1">
    <citation type="journal article" date="2020" name="bioRxiv">
        <title>Metabolic contributions of an alphaproteobacterial endosymbiont in the apicomplexan Cardiosporidium cionae.</title>
        <authorList>
            <person name="Hunter E.S."/>
            <person name="Paight C.J."/>
            <person name="Lane C.E."/>
        </authorList>
    </citation>
    <scope>NUCLEOTIDE SEQUENCE [LARGE SCALE GENOMIC DNA]</scope>
    <source>
        <strain evidence="7">ESH_2018</strain>
    </source>
</reference>
<dbReference type="SUPFAM" id="SSF50978">
    <property type="entry name" value="WD40 repeat-like"/>
    <property type="match status" value="1"/>
</dbReference>
<comment type="caution">
    <text evidence="7">The sequence shown here is derived from an EMBL/GenBank/DDBJ whole genome shotgun (WGS) entry which is preliminary data.</text>
</comment>
<dbReference type="InterPro" id="IPR015943">
    <property type="entry name" value="WD40/YVTN_repeat-like_dom_sf"/>
</dbReference>
<dbReference type="InterPro" id="IPR036322">
    <property type="entry name" value="WD40_repeat_dom_sf"/>
</dbReference>
<evidence type="ECO:0000256" key="1">
    <source>
        <dbReference type="ARBA" id="ARBA00004123"/>
    </source>
</evidence>
<comment type="similarity">
    <text evidence="2">Belongs to the WD repeat SWD2 family.</text>
</comment>
<evidence type="ECO:0000313" key="7">
    <source>
        <dbReference type="EMBL" id="KAF8821557.1"/>
    </source>
</evidence>
<proteinExistence type="inferred from homology"/>